<dbReference type="Gene3D" id="6.10.340.10">
    <property type="match status" value="1"/>
</dbReference>
<gene>
    <name evidence="8" type="ORF">F0U60_11695</name>
</gene>
<dbReference type="SMART" id="SM00304">
    <property type="entry name" value="HAMP"/>
    <property type="match status" value="1"/>
</dbReference>
<dbReference type="InterPro" id="IPR003660">
    <property type="entry name" value="HAMP_dom"/>
</dbReference>
<evidence type="ECO:0000259" key="6">
    <source>
        <dbReference type="SMART" id="SM00283"/>
    </source>
</evidence>
<evidence type="ECO:0000256" key="3">
    <source>
        <dbReference type="SAM" id="Coils"/>
    </source>
</evidence>
<dbReference type="Proteomes" id="UP001611383">
    <property type="component" value="Chromosome"/>
</dbReference>
<evidence type="ECO:0000256" key="2">
    <source>
        <dbReference type="ARBA" id="ARBA00029447"/>
    </source>
</evidence>
<reference evidence="8 9" key="1">
    <citation type="submission" date="2019-08" db="EMBL/GenBank/DDBJ databases">
        <title>Archangium and Cystobacter genomes.</title>
        <authorList>
            <person name="Chen I.-C.K."/>
            <person name="Wielgoss S."/>
        </authorList>
    </citation>
    <scope>NUCLEOTIDE SEQUENCE [LARGE SCALE GENOMIC DNA]</scope>
    <source>
        <strain evidence="8 9">Cbm 6</strain>
    </source>
</reference>
<feature type="domain" description="Methyl-accepting transducer" evidence="6">
    <location>
        <begin position="389"/>
        <end position="650"/>
    </location>
</feature>
<sequence>MAWVPTQPVWRERSRDARPLSPRARDGRQGPPGRTAGFLPFEGQPSYSPRALLRRLKKKPGLRVALFASFTVPLVVILGGLQFSLSWLVSNYLETRLMDHGRAKAVELASLLKLPDADKQAMRAMGSLGADQDFTYVAIVTSNGSILLESSGQPERFSALFGQLSHETSSSFELANGDRVVSELAKGPQCGDGACRVVVVVNFAPLRDILSELSLLLLVAFVTGLAAVVLLIYVVTNKFILRPLDRMMAVARKMAEGDVTSRVSVDGAGELSQLAEALDGIGQSLRKTLGQVRGVSEVVSNVIEQLSRAGTTVSSGATTIQGRVEETSSSMEEMLASLRGIAENVEVLYQSAEESSSSIMEMAATNDEVAENVQAMAASVEETTSAIEEMTFSIKEVAKNIDELRDSTEETSTSIGQMDNAIGQVEANANETARLSEQVSEDAKTGVEALRKTMQGMDRIKESTRGASGVIDSLGRRISEIGNILNVIDDVAEQTNLLALNAAIIAAQSGEHGKGFAVVADEIKDLADRTGKSTKEIADLISRVQEESRNAVQVMNQGVRNVEEGVNLGREAEGTLRKINDSAQKSTQMVKAIARATVEQARGSKQVTQAIHRISETVQMISKASNEQAKGGEQIMNSAERMKAITAHVQRSSQEQAHGSKQITRSIENINEMVTHLNRAQKEQTKNSEQVLKAVEAIKGVSEHQTRSVKALEEAIDSLQRQSEVLRAESRRFKV</sequence>
<proteinExistence type="inferred from homology"/>
<keyword evidence="5" id="KW-0812">Transmembrane</keyword>
<dbReference type="PANTHER" id="PTHR32089">
    <property type="entry name" value="METHYL-ACCEPTING CHEMOTAXIS PROTEIN MCPB"/>
    <property type="match status" value="1"/>
</dbReference>
<feature type="transmembrane region" description="Helical" evidence="5">
    <location>
        <begin position="215"/>
        <end position="236"/>
    </location>
</feature>
<evidence type="ECO:0000313" key="8">
    <source>
        <dbReference type="EMBL" id="WNG52342.1"/>
    </source>
</evidence>
<dbReference type="Pfam" id="PF00015">
    <property type="entry name" value="MCPsignal"/>
    <property type="match status" value="1"/>
</dbReference>
<dbReference type="PRINTS" id="PR00260">
    <property type="entry name" value="CHEMTRNSDUCR"/>
</dbReference>
<feature type="transmembrane region" description="Helical" evidence="5">
    <location>
        <begin position="64"/>
        <end position="89"/>
    </location>
</feature>
<name>A0ABY9XAB7_9BACT</name>
<evidence type="ECO:0000259" key="7">
    <source>
        <dbReference type="SMART" id="SM00304"/>
    </source>
</evidence>
<dbReference type="InterPro" id="IPR004090">
    <property type="entry name" value="Chemotax_Me-accpt_rcpt"/>
</dbReference>
<dbReference type="CDD" id="cd06225">
    <property type="entry name" value="HAMP"/>
    <property type="match status" value="1"/>
</dbReference>
<feature type="region of interest" description="Disordered" evidence="4">
    <location>
        <begin position="1"/>
        <end position="43"/>
    </location>
</feature>
<dbReference type="Pfam" id="PF00672">
    <property type="entry name" value="HAMP"/>
    <property type="match status" value="1"/>
</dbReference>
<evidence type="ECO:0000256" key="1">
    <source>
        <dbReference type="ARBA" id="ARBA00023224"/>
    </source>
</evidence>
<feature type="coiled-coil region" evidence="3">
    <location>
        <begin position="702"/>
        <end position="729"/>
    </location>
</feature>
<dbReference type="Gene3D" id="1.10.287.950">
    <property type="entry name" value="Methyl-accepting chemotaxis protein"/>
    <property type="match status" value="1"/>
</dbReference>
<dbReference type="SUPFAM" id="SSF58104">
    <property type="entry name" value="Methyl-accepting chemotaxis protein (MCP) signaling domain"/>
    <property type="match status" value="3"/>
</dbReference>
<dbReference type="InterPro" id="IPR004089">
    <property type="entry name" value="MCPsignal_dom"/>
</dbReference>
<feature type="domain" description="HAMP" evidence="7">
    <location>
        <begin position="238"/>
        <end position="290"/>
    </location>
</feature>
<feature type="compositionally biased region" description="Basic and acidic residues" evidence="4">
    <location>
        <begin position="10"/>
        <end position="28"/>
    </location>
</feature>
<evidence type="ECO:0000256" key="4">
    <source>
        <dbReference type="SAM" id="MobiDB-lite"/>
    </source>
</evidence>
<dbReference type="PANTHER" id="PTHR32089:SF112">
    <property type="entry name" value="LYSOZYME-LIKE PROTEIN-RELATED"/>
    <property type="match status" value="1"/>
</dbReference>
<keyword evidence="5" id="KW-1133">Transmembrane helix</keyword>
<organism evidence="8 9">
    <name type="scientific">Archangium minus</name>
    <dbReference type="NCBI Taxonomy" id="83450"/>
    <lineage>
        <taxon>Bacteria</taxon>
        <taxon>Pseudomonadati</taxon>
        <taxon>Myxococcota</taxon>
        <taxon>Myxococcia</taxon>
        <taxon>Myxococcales</taxon>
        <taxon>Cystobacterineae</taxon>
        <taxon>Archangiaceae</taxon>
        <taxon>Archangium</taxon>
    </lineage>
</organism>
<dbReference type="SMART" id="SM00283">
    <property type="entry name" value="MA"/>
    <property type="match status" value="1"/>
</dbReference>
<keyword evidence="3" id="KW-0175">Coiled coil</keyword>
<evidence type="ECO:0000256" key="5">
    <source>
        <dbReference type="SAM" id="Phobius"/>
    </source>
</evidence>
<protein>
    <submittedName>
        <fullName evidence="8">HAMP domain-containing protein</fullName>
    </submittedName>
</protein>
<keyword evidence="9" id="KW-1185">Reference proteome</keyword>
<comment type="similarity">
    <text evidence="2">Belongs to the methyl-accepting chemotaxis (MCP) protein family.</text>
</comment>
<evidence type="ECO:0000313" key="9">
    <source>
        <dbReference type="Proteomes" id="UP001611383"/>
    </source>
</evidence>
<keyword evidence="5" id="KW-0472">Membrane</keyword>
<keyword evidence="1" id="KW-0807">Transducer</keyword>
<accession>A0ABY9XAB7</accession>
<dbReference type="EMBL" id="CP043494">
    <property type="protein sequence ID" value="WNG52342.1"/>
    <property type="molecule type" value="Genomic_DNA"/>
</dbReference>